<accession>A0A921ME53</accession>
<dbReference type="GO" id="GO:0016491">
    <property type="term" value="F:oxidoreductase activity"/>
    <property type="evidence" value="ECO:0007669"/>
    <property type="project" value="UniProtKB-KW"/>
</dbReference>
<dbReference type="InterPro" id="IPR020904">
    <property type="entry name" value="Sc_DH/Rdtase_CS"/>
</dbReference>
<dbReference type="PRINTS" id="PR00081">
    <property type="entry name" value="GDHRDH"/>
</dbReference>
<reference evidence="3" key="1">
    <citation type="journal article" date="2021" name="PeerJ">
        <title>Extensive microbial diversity within the chicken gut microbiome revealed by metagenomics and culture.</title>
        <authorList>
            <person name="Gilroy R."/>
            <person name="Ravi A."/>
            <person name="Getino M."/>
            <person name="Pursley I."/>
            <person name="Horton D.L."/>
            <person name="Alikhan N.F."/>
            <person name="Baker D."/>
            <person name="Gharbi K."/>
            <person name="Hall N."/>
            <person name="Watson M."/>
            <person name="Adriaenssens E.M."/>
            <person name="Foster-Nyarko E."/>
            <person name="Jarju S."/>
            <person name="Secka A."/>
            <person name="Antonio M."/>
            <person name="Oren A."/>
            <person name="Chaudhuri R.R."/>
            <person name="La Ragione R."/>
            <person name="Hildebrand F."/>
            <person name="Pallen M.J."/>
        </authorList>
    </citation>
    <scope>NUCLEOTIDE SEQUENCE</scope>
    <source>
        <strain evidence="3">ChiGjej5B5-7349</strain>
    </source>
</reference>
<protein>
    <submittedName>
        <fullName evidence="3">SDR family oxidoreductase</fullName>
    </submittedName>
</protein>
<evidence type="ECO:0000256" key="2">
    <source>
        <dbReference type="ARBA" id="ARBA00023002"/>
    </source>
</evidence>
<dbReference type="AlphaFoldDB" id="A0A921ME53"/>
<gene>
    <name evidence="3" type="ORF">K8V08_05200</name>
</gene>
<organism evidence="3 4">
    <name type="scientific">Brevibacterium senegalense</name>
    <dbReference type="NCBI Taxonomy" id="1033736"/>
    <lineage>
        <taxon>Bacteria</taxon>
        <taxon>Bacillati</taxon>
        <taxon>Actinomycetota</taxon>
        <taxon>Actinomycetes</taxon>
        <taxon>Micrococcales</taxon>
        <taxon>Brevibacteriaceae</taxon>
        <taxon>Brevibacterium</taxon>
    </lineage>
</organism>
<dbReference type="Pfam" id="PF00106">
    <property type="entry name" value="adh_short"/>
    <property type="match status" value="1"/>
</dbReference>
<dbReference type="InterPro" id="IPR002347">
    <property type="entry name" value="SDR_fam"/>
</dbReference>
<evidence type="ECO:0000256" key="1">
    <source>
        <dbReference type="ARBA" id="ARBA00006484"/>
    </source>
</evidence>
<comment type="similarity">
    <text evidence="1">Belongs to the short-chain dehydrogenases/reductases (SDR) family.</text>
</comment>
<dbReference type="SUPFAM" id="SSF51735">
    <property type="entry name" value="NAD(P)-binding Rossmann-fold domains"/>
    <property type="match status" value="1"/>
</dbReference>
<evidence type="ECO:0000313" key="4">
    <source>
        <dbReference type="Proteomes" id="UP000784435"/>
    </source>
</evidence>
<dbReference type="EMBL" id="DYUK01000109">
    <property type="protein sequence ID" value="HJG79791.1"/>
    <property type="molecule type" value="Genomic_DNA"/>
</dbReference>
<dbReference type="PANTHER" id="PTHR43669:SF3">
    <property type="entry name" value="ALCOHOL DEHYDROGENASE, PUTATIVE (AFU_ORTHOLOGUE AFUA_3G03445)-RELATED"/>
    <property type="match status" value="1"/>
</dbReference>
<proteinExistence type="inferred from homology"/>
<comment type="caution">
    <text evidence="3">The sequence shown here is derived from an EMBL/GenBank/DDBJ whole genome shotgun (WGS) entry which is preliminary data.</text>
</comment>
<keyword evidence="2" id="KW-0560">Oxidoreductase</keyword>
<evidence type="ECO:0000313" key="3">
    <source>
        <dbReference type="EMBL" id="HJG79791.1"/>
    </source>
</evidence>
<sequence>MDVNGRTAVVTGAAGGIGAALAAELVDRGARVLLADLDPAVAQTAAGLGQAHWTGDVSSNEGVDTLLTQARQQLGGIDLYFANAGIGGASGLGDDGDWDTIIDVNLRAHIRAAQRLIPDWTDRGEGYFVATASAAGLLTQIGSAGYAVTKHAALAFAEWLSVTYGDDGVRVSVLAPMGVNTKILWGDGTAPKTGDALAAQKAVSEAGSVLEPDAVATMVLDAVDREEFLILPHPEVLDMYRMKGSDYDRWLGGMRRYQAKLRASAPAD</sequence>
<dbReference type="Proteomes" id="UP000784435">
    <property type="component" value="Unassembled WGS sequence"/>
</dbReference>
<dbReference type="Gene3D" id="3.40.50.720">
    <property type="entry name" value="NAD(P)-binding Rossmann-like Domain"/>
    <property type="match status" value="1"/>
</dbReference>
<dbReference type="InterPro" id="IPR036291">
    <property type="entry name" value="NAD(P)-bd_dom_sf"/>
</dbReference>
<name>A0A921ME53_9MICO</name>
<dbReference type="PROSITE" id="PS00061">
    <property type="entry name" value="ADH_SHORT"/>
    <property type="match status" value="1"/>
</dbReference>
<dbReference type="PANTHER" id="PTHR43669">
    <property type="entry name" value="5-KETO-D-GLUCONATE 5-REDUCTASE"/>
    <property type="match status" value="1"/>
</dbReference>
<reference evidence="3" key="2">
    <citation type="submission" date="2021-09" db="EMBL/GenBank/DDBJ databases">
        <authorList>
            <person name="Gilroy R."/>
        </authorList>
    </citation>
    <scope>NUCLEOTIDE SEQUENCE</scope>
    <source>
        <strain evidence="3">ChiGjej5B5-7349</strain>
    </source>
</reference>
<dbReference type="CDD" id="cd05233">
    <property type="entry name" value="SDR_c"/>
    <property type="match status" value="1"/>
</dbReference>